<dbReference type="EMBL" id="CAJFCW020000001">
    <property type="protein sequence ID" value="CAG9078295.1"/>
    <property type="molecule type" value="Genomic_DNA"/>
</dbReference>
<protein>
    <recommendedName>
        <fullName evidence="11">Mitochondrial carrier protein</fullName>
    </recommendedName>
</protein>
<comment type="subcellular location">
    <subcellularLocation>
        <location evidence="1">Membrane</location>
        <topology evidence="1">Multi-pass membrane protein</topology>
    </subcellularLocation>
</comment>
<accession>A0A811JQR2</accession>
<reference evidence="9" key="1">
    <citation type="submission" date="2020-09" db="EMBL/GenBank/DDBJ databases">
        <authorList>
            <person name="Kikuchi T."/>
        </authorList>
    </citation>
    <scope>NUCLEOTIDE SEQUENCE</scope>
    <source>
        <strain evidence="9">SH1</strain>
    </source>
</reference>
<evidence type="ECO:0000256" key="4">
    <source>
        <dbReference type="ARBA" id="ARBA00022692"/>
    </source>
</evidence>
<organism evidence="9 10">
    <name type="scientific">Bursaphelenchus okinawaensis</name>
    <dbReference type="NCBI Taxonomy" id="465554"/>
    <lineage>
        <taxon>Eukaryota</taxon>
        <taxon>Metazoa</taxon>
        <taxon>Ecdysozoa</taxon>
        <taxon>Nematoda</taxon>
        <taxon>Chromadorea</taxon>
        <taxon>Rhabditida</taxon>
        <taxon>Tylenchina</taxon>
        <taxon>Tylenchomorpha</taxon>
        <taxon>Aphelenchoidea</taxon>
        <taxon>Aphelenchoididae</taxon>
        <taxon>Bursaphelenchus</taxon>
    </lineage>
</organism>
<evidence type="ECO:0000256" key="1">
    <source>
        <dbReference type="ARBA" id="ARBA00004141"/>
    </source>
</evidence>
<evidence type="ECO:0000256" key="7">
    <source>
        <dbReference type="PROSITE-ProRule" id="PRU00282"/>
    </source>
</evidence>
<keyword evidence="10" id="KW-1185">Reference proteome</keyword>
<dbReference type="GO" id="GO:0055085">
    <property type="term" value="P:transmembrane transport"/>
    <property type="evidence" value="ECO:0007669"/>
    <property type="project" value="InterPro"/>
</dbReference>
<evidence type="ECO:0000313" key="9">
    <source>
        <dbReference type="EMBL" id="CAD5205603.1"/>
    </source>
</evidence>
<feature type="repeat" description="Solcar" evidence="7">
    <location>
        <begin position="15"/>
        <end position="107"/>
    </location>
</feature>
<dbReference type="EMBL" id="CAJFDH010000001">
    <property type="protein sequence ID" value="CAD5205603.1"/>
    <property type="molecule type" value="Genomic_DNA"/>
</dbReference>
<feature type="repeat" description="Solcar" evidence="7">
    <location>
        <begin position="117"/>
        <end position="203"/>
    </location>
</feature>
<evidence type="ECO:0000256" key="5">
    <source>
        <dbReference type="ARBA" id="ARBA00022737"/>
    </source>
</evidence>
<gene>
    <name evidence="9" type="ORF">BOKJ2_LOCUS287</name>
</gene>
<dbReference type="Gene3D" id="1.50.40.10">
    <property type="entry name" value="Mitochondrial carrier domain"/>
    <property type="match status" value="1"/>
</dbReference>
<sequence>MVVGMHPEPINGRELSAYEYSEAGVISGLMTRAIIQPLDVLKIRFQLQEEPMRGQQKGKYNTVLQSIRLILREEGGKAFWKGHVPAQGLSAVYGLMQFATFEILTQKVSEIDSIKYNKKTNDFLCGALAGCAAMTAAMPLDVIRTRLVAQGEPKVYFSTWDAARKIWKSEKIPGFFRGIVPSLAQVAPYTGLQFAWYNFFNRLWNKYVGHDATGALFCGAAAGTLAKTVLYPLDLVRHRLQVTAVLRRGFGKTSVHKGMMRSLMGVVKREGSLGLFKGLAPSMIKAGANSGCSFLFYEMACDLIRKFD</sequence>
<dbReference type="SUPFAM" id="SSF103506">
    <property type="entry name" value="Mitochondrial carrier"/>
    <property type="match status" value="1"/>
</dbReference>
<evidence type="ECO:0000313" key="10">
    <source>
        <dbReference type="Proteomes" id="UP000614601"/>
    </source>
</evidence>
<proteinExistence type="inferred from homology"/>
<dbReference type="GO" id="GO:0016020">
    <property type="term" value="C:membrane"/>
    <property type="evidence" value="ECO:0007669"/>
    <property type="project" value="UniProtKB-SubCell"/>
</dbReference>
<keyword evidence="5" id="KW-0677">Repeat</keyword>
<dbReference type="AlphaFoldDB" id="A0A811JQR2"/>
<dbReference type="PRINTS" id="PR00926">
    <property type="entry name" value="MITOCARRIER"/>
</dbReference>
<dbReference type="PANTHER" id="PTHR24089">
    <property type="entry name" value="SOLUTE CARRIER FAMILY 25"/>
    <property type="match status" value="1"/>
</dbReference>
<dbReference type="Pfam" id="PF00153">
    <property type="entry name" value="Mito_carr"/>
    <property type="match status" value="3"/>
</dbReference>
<evidence type="ECO:0000256" key="2">
    <source>
        <dbReference type="ARBA" id="ARBA00006375"/>
    </source>
</evidence>
<dbReference type="PROSITE" id="PS50920">
    <property type="entry name" value="SOLCAR"/>
    <property type="match status" value="3"/>
</dbReference>
<keyword evidence="3 8" id="KW-0813">Transport</keyword>
<dbReference type="OrthoDB" id="18574at2759"/>
<dbReference type="InterPro" id="IPR002067">
    <property type="entry name" value="MCP"/>
</dbReference>
<dbReference type="Proteomes" id="UP000783686">
    <property type="component" value="Unassembled WGS sequence"/>
</dbReference>
<keyword evidence="6 7" id="KW-0472">Membrane</keyword>
<dbReference type="InterPro" id="IPR023395">
    <property type="entry name" value="MCP_dom_sf"/>
</dbReference>
<evidence type="ECO:0000256" key="8">
    <source>
        <dbReference type="RuleBase" id="RU000488"/>
    </source>
</evidence>
<dbReference type="Proteomes" id="UP000614601">
    <property type="component" value="Unassembled WGS sequence"/>
</dbReference>
<feature type="repeat" description="Solcar" evidence="7">
    <location>
        <begin position="210"/>
        <end position="303"/>
    </location>
</feature>
<evidence type="ECO:0000256" key="6">
    <source>
        <dbReference type="ARBA" id="ARBA00023136"/>
    </source>
</evidence>
<evidence type="ECO:0008006" key="11">
    <source>
        <dbReference type="Google" id="ProtNLM"/>
    </source>
</evidence>
<keyword evidence="4 7" id="KW-0812">Transmembrane</keyword>
<comment type="caution">
    <text evidence="9">The sequence shown here is derived from an EMBL/GenBank/DDBJ whole genome shotgun (WGS) entry which is preliminary data.</text>
</comment>
<comment type="similarity">
    <text evidence="2 8">Belongs to the mitochondrial carrier (TC 2.A.29) family.</text>
</comment>
<name>A0A811JQR2_9BILA</name>
<dbReference type="InterPro" id="IPR018108">
    <property type="entry name" value="MCP_transmembrane"/>
</dbReference>
<evidence type="ECO:0000256" key="3">
    <source>
        <dbReference type="ARBA" id="ARBA00022448"/>
    </source>
</evidence>